<evidence type="ECO:0000256" key="1">
    <source>
        <dbReference type="SAM" id="MobiDB-lite"/>
    </source>
</evidence>
<evidence type="ECO:0000313" key="3">
    <source>
        <dbReference type="Proteomes" id="UP000887159"/>
    </source>
</evidence>
<protein>
    <submittedName>
        <fullName evidence="2">Uncharacterized protein</fullName>
    </submittedName>
</protein>
<evidence type="ECO:0000313" key="2">
    <source>
        <dbReference type="EMBL" id="GFY25786.1"/>
    </source>
</evidence>
<feature type="region of interest" description="Disordered" evidence="1">
    <location>
        <begin position="52"/>
        <end position="71"/>
    </location>
</feature>
<accession>A0A8X7BBA0</accession>
<dbReference type="AlphaFoldDB" id="A0A8X7BBA0"/>
<gene>
    <name evidence="2" type="ORF">TNCV_1915361</name>
</gene>
<reference evidence="2" key="1">
    <citation type="submission" date="2020-08" db="EMBL/GenBank/DDBJ databases">
        <title>Multicomponent nature underlies the extraordinary mechanical properties of spider dragline silk.</title>
        <authorList>
            <person name="Kono N."/>
            <person name="Nakamura H."/>
            <person name="Mori M."/>
            <person name="Yoshida Y."/>
            <person name="Ohtoshi R."/>
            <person name="Malay A.D."/>
            <person name="Moran D.A.P."/>
            <person name="Tomita M."/>
            <person name="Numata K."/>
            <person name="Arakawa K."/>
        </authorList>
    </citation>
    <scope>NUCLEOTIDE SEQUENCE</scope>
</reference>
<proteinExistence type="predicted"/>
<comment type="caution">
    <text evidence="2">The sequence shown here is derived from an EMBL/GenBank/DDBJ whole genome shotgun (WGS) entry which is preliminary data.</text>
</comment>
<dbReference type="EMBL" id="BMAU01021373">
    <property type="protein sequence ID" value="GFY25786.1"/>
    <property type="molecule type" value="Genomic_DNA"/>
</dbReference>
<keyword evidence="3" id="KW-1185">Reference proteome</keyword>
<sequence length="71" mass="8355">MIGDKDLEMRSGAPAPSIQHLLFYLAMKESDHGFNELPQILLKMDKWLKRRKFNDDNSDNDNVRDQVNEHK</sequence>
<organism evidence="2 3">
    <name type="scientific">Trichonephila clavipes</name>
    <name type="common">Golden silk orbweaver</name>
    <name type="synonym">Nephila clavipes</name>
    <dbReference type="NCBI Taxonomy" id="2585209"/>
    <lineage>
        <taxon>Eukaryota</taxon>
        <taxon>Metazoa</taxon>
        <taxon>Ecdysozoa</taxon>
        <taxon>Arthropoda</taxon>
        <taxon>Chelicerata</taxon>
        <taxon>Arachnida</taxon>
        <taxon>Araneae</taxon>
        <taxon>Araneomorphae</taxon>
        <taxon>Entelegynae</taxon>
        <taxon>Araneoidea</taxon>
        <taxon>Nephilidae</taxon>
        <taxon>Trichonephila</taxon>
    </lineage>
</organism>
<feature type="compositionally biased region" description="Basic and acidic residues" evidence="1">
    <location>
        <begin position="61"/>
        <end position="71"/>
    </location>
</feature>
<name>A0A8X7BBA0_TRICX</name>
<dbReference type="Proteomes" id="UP000887159">
    <property type="component" value="Unassembled WGS sequence"/>
</dbReference>